<gene>
    <name evidence="9" type="ORF">BO225_02630</name>
</gene>
<dbReference type="PANTHER" id="PTHR30352:SF2">
    <property type="entry name" value="ANAEROBIC RIBONUCLEOSIDE-TRIPHOSPHATE REDUCTASE-ACTIVATING PROTEIN"/>
    <property type="match status" value="1"/>
</dbReference>
<evidence type="ECO:0000256" key="1">
    <source>
        <dbReference type="ARBA" id="ARBA00001966"/>
    </source>
</evidence>
<dbReference type="AlphaFoldDB" id="A0A1U7NPI7"/>
<keyword evidence="6" id="KW-0411">Iron-sulfur</keyword>
<keyword evidence="3" id="KW-0949">S-adenosyl-L-methionine</keyword>
<dbReference type="SFLD" id="SFLDF00299">
    <property type="entry name" value="anaerobic_ribonucleoside-triph"/>
    <property type="match status" value="1"/>
</dbReference>
<protein>
    <recommendedName>
        <fullName evidence="7">Anaerobic ribonucleoside-triphosphate reductase-activating protein</fullName>
        <ecNumber evidence="7">1.97.1.-</ecNumber>
    </recommendedName>
</protein>
<dbReference type="EC" id="1.97.1.-" evidence="7"/>
<dbReference type="OrthoDB" id="9782387at2"/>
<dbReference type="SUPFAM" id="SSF102114">
    <property type="entry name" value="Radical SAM enzymes"/>
    <property type="match status" value="1"/>
</dbReference>
<comment type="cofactor">
    <cofactor evidence="1">
        <name>[4Fe-4S] cluster</name>
        <dbReference type="ChEBI" id="CHEBI:49883"/>
    </cofactor>
</comment>
<dbReference type="GO" id="GO:0051539">
    <property type="term" value="F:4 iron, 4 sulfur cluster binding"/>
    <property type="evidence" value="ECO:0007669"/>
    <property type="project" value="UniProtKB-KW"/>
</dbReference>
<evidence type="ECO:0000256" key="4">
    <source>
        <dbReference type="ARBA" id="ARBA00022723"/>
    </source>
</evidence>
<keyword evidence="10" id="KW-1185">Reference proteome</keyword>
<keyword evidence="4" id="KW-0479">Metal-binding</keyword>
<evidence type="ECO:0000313" key="10">
    <source>
        <dbReference type="Proteomes" id="UP000186705"/>
    </source>
</evidence>
<evidence type="ECO:0000256" key="7">
    <source>
        <dbReference type="PIRNR" id="PIRNR000368"/>
    </source>
</evidence>
<dbReference type="GO" id="GO:0043365">
    <property type="term" value="F:[formate-C-acetyltransferase]-activating enzyme activity"/>
    <property type="evidence" value="ECO:0007669"/>
    <property type="project" value="InterPro"/>
</dbReference>
<dbReference type="SFLD" id="SFLDS00029">
    <property type="entry name" value="Radical_SAM"/>
    <property type="match status" value="1"/>
</dbReference>
<accession>A0A1U7NPI7</accession>
<dbReference type="InterPro" id="IPR034457">
    <property type="entry name" value="Organic_radical-activating"/>
</dbReference>
<dbReference type="NCBIfam" id="TIGR02491">
    <property type="entry name" value="NrdG"/>
    <property type="match status" value="1"/>
</dbReference>
<evidence type="ECO:0000256" key="6">
    <source>
        <dbReference type="ARBA" id="ARBA00023014"/>
    </source>
</evidence>
<comment type="caution">
    <text evidence="9">The sequence shown here is derived from an EMBL/GenBank/DDBJ whole genome shotgun (WGS) entry which is preliminary data.</text>
</comment>
<keyword evidence="7" id="KW-0560">Oxidoreductase</keyword>
<dbReference type="SFLD" id="SFLDG01066">
    <property type="entry name" value="organic_radical-activating_enz"/>
    <property type="match status" value="1"/>
</dbReference>
<dbReference type="InterPro" id="IPR013785">
    <property type="entry name" value="Aldolase_TIM"/>
</dbReference>
<dbReference type="GO" id="GO:0046872">
    <property type="term" value="F:metal ion binding"/>
    <property type="evidence" value="ECO:0007669"/>
    <property type="project" value="UniProtKB-KW"/>
</dbReference>
<dbReference type="SFLD" id="SFLDG01063">
    <property type="entry name" value="activating_enzymes__group_1"/>
    <property type="match status" value="1"/>
</dbReference>
<dbReference type="InterPro" id="IPR012837">
    <property type="entry name" value="NrdG"/>
</dbReference>
<feature type="domain" description="Radical SAM core" evidence="8">
    <location>
        <begin position="9"/>
        <end position="175"/>
    </location>
</feature>
<reference evidence="9 10" key="1">
    <citation type="submission" date="2016-11" db="EMBL/GenBank/DDBJ databases">
        <title>Description of two novel members of the family Erysipelotrichaceae: Ileibacterium lipovorans gen. nov., sp. nov. and Dubosiella newyorkensis, gen. nov., sp. nov.</title>
        <authorList>
            <person name="Cox L.M."/>
            <person name="Sohn J."/>
            <person name="Tyrrell K.L."/>
            <person name="Citron D.M."/>
            <person name="Lawson P.A."/>
            <person name="Patel N.B."/>
            <person name="Iizumi T."/>
            <person name="Perez-Perez G.I."/>
            <person name="Goldstein E.J."/>
            <person name="Blaser M.J."/>
        </authorList>
    </citation>
    <scope>NUCLEOTIDE SEQUENCE [LARGE SCALE GENOMIC DNA]</scope>
    <source>
        <strain evidence="9 10">NYU-BL-A4</strain>
    </source>
</reference>
<keyword evidence="2" id="KW-0004">4Fe-4S</keyword>
<organism evidence="9 10">
    <name type="scientific">Dubosiella newyorkensis</name>
    <dbReference type="NCBI Taxonomy" id="1862672"/>
    <lineage>
        <taxon>Bacteria</taxon>
        <taxon>Bacillati</taxon>
        <taxon>Bacillota</taxon>
        <taxon>Erysipelotrichia</taxon>
        <taxon>Erysipelotrichales</taxon>
        <taxon>Erysipelotrichaceae</taxon>
        <taxon>Dubosiella</taxon>
    </lineage>
</organism>
<evidence type="ECO:0000256" key="5">
    <source>
        <dbReference type="ARBA" id="ARBA00023004"/>
    </source>
</evidence>
<dbReference type="PANTHER" id="PTHR30352">
    <property type="entry name" value="PYRUVATE FORMATE-LYASE-ACTIVATING ENZYME"/>
    <property type="match status" value="1"/>
</dbReference>
<evidence type="ECO:0000256" key="3">
    <source>
        <dbReference type="ARBA" id="ARBA00022691"/>
    </source>
</evidence>
<sequence length="175" mass="20139">MNYGTIKKYDIANGLGVRTTLFVSGCTNHCPGCFQKETWDFDYGKPYTKKTEQEILDSLDHEYIDGLTLLGGEPFEFSNQEALIRLLRKVKERFPTKSIWCYTGFVLDQDLLLGGKRHGPYTEEMLSYLNVLVDGPFQEERKNIMLKFRGSENQRIIDVPASLAKQEIVLLEDLM</sequence>
<dbReference type="EMBL" id="MPKA01000045">
    <property type="protein sequence ID" value="OLU47555.1"/>
    <property type="molecule type" value="Genomic_DNA"/>
</dbReference>
<keyword evidence="5" id="KW-0408">Iron</keyword>
<dbReference type="Proteomes" id="UP000186705">
    <property type="component" value="Unassembled WGS sequence"/>
</dbReference>
<evidence type="ECO:0000313" key="9">
    <source>
        <dbReference type="EMBL" id="OLU47555.1"/>
    </source>
</evidence>
<comment type="similarity">
    <text evidence="7">Belongs to the organic radical-activating enzymes family.</text>
</comment>
<dbReference type="PIRSF" id="PIRSF000368">
    <property type="entry name" value="NrdG"/>
    <property type="match status" value="1"/>
</dbReference>
<dbReference type="GeneID" id="78274842"/>
<proteinExistence type="inferred from homology"/>
<dbReference type="STRING" id="1862672.BO225_02630"/>
<name>A0A1U7NPI7_9FIRM</name>
<comment type="function">
    <text evidence="7">Activation of anaerobic ribonucleoside-triphosphate reductase under anaerobic conditions by generation of an organic free radical, using S-adenosylmethionine and reduced flavodoxin as cosubstrates to produce 5'-deoxy-adenosine.</text>
</comment>
<dbReference type="Gene3D" id="3.20.20.70">
    <property type="entry name" value="Aldolase class I"/>
    <property type="match status" value="1"/>
</dbReference>
<dbReference type="InterPro" id="IPR058240">
    <property type="entry name" value="rSAM_sf"/>
</dbReference>
<dbReference type="InterPro" id="IPR007197">
    <property type="entry name" value="rSAM"/>
</dbReference>
<dbReference type="Pfam" id="PF13353">
    <property type="entry name" value="Fer4_12"/>
    <property type="match status" value="1"/>
</dbReference>
<dbReference type="RefSeq" id="WP_076340740.1">
    <property type="nucleotide sequence ID" value="NZ_CAPDDE010000033.1"/>
</dbReference>
<evidence type="ECO:0000256" key="2">
    <source>
        <dbReference type="ARBA" id="ARBA00022485"/>
    </source>
</evidence>
<dbReference type="GO" id="GO:0004748">
    <property type="term" value="F:ribonucleoside-diphosphate reductase activity, thioredoxin disulfide as acceptor"/>
    <property type="evidence" value="ECO:0007669"/>
    <property type="project" value="TreeGrafter"/>
</dbReference>
<dbReference type="PROSITE" id="PS51918">
    <property type="entry name" value="RADICAL_SAM"/>
    <property type="match status" value="1"/>
</dbReference>
<evidence type="ECO:0000259" key="8">
    <source>
        <dbReference type="PROSITE" id="PS51918"/>
    </source>
</evidence>
<dbReference type="CDD" id="cd01335">
    <property type="entry name" value="Radical_SAM"/>
    <property type="match status" value="1"/>
</dbReference>